<dbReference type="Proteomes" id="UP000261580">
    <property type="component" value="Unassembled WGS sequence"/>
</dbReference>
<dbReference type="InterPro" id="IPR000980">
    <property type="entry name" value="SH2"/>
</dbReference>
<accession>A0A3Q4GJW4</accession>
<dbReference type="PROSITE" id="PS50001">
    <property type="entry name" value="SH2"/>
    <property type="match status" value="1"/>
</dbReference>
<dbReference type="Ensembl" id="ENSNBRT00000009984.1">
    <property type="protein sequence ID" value="ENSNBRP00000009715.1"/>
    <property type="gene ID" value="ENSNBRG00000007581.1"/>
</dbReference>
<evidence type="ECO:0000313" key="3">
    <source>
        <dbReference type="Ensembl" id="ENSNBRP00000009715.1"/>
    </source>
</evidence>
<evidence type="ECO:0000256" key="1">
    <source>
        <dbReference type="PROSITE-ProRule" id="PRU00191"/>
    </source>
</evidence>
<dbReference type="InterPro" id="IPR036860">
    <property type="entry name" value="SH2_dom_sf"/>
</dbReference>
<name>A0A3Q4GJW4_NEOBR</name>
<dbReference type="Pfam" id="PF00017">
    <property type="entry name" value="SH2"/>
    <property type="match status" value="1"/>
</dbReference>
<dbReference type="Gene3D" id="3.30.505.10">
    <property type="entry name" value="SH2 domain"/>
    <property type="match status" value="1"/>
</dbReference>
<sequence length="78" mass="8996">MATAAWYHRDISRVYAEDLLARAGRDGSYLVRDSENMFVFRLCKDSVTTAVTLLFEWHLCHVAACLQHELSSTEEKLF</sequence>
<organism evidence="3 4">
    <name type="scientific">Neolamprologus brichardi</name>
    <name type="common">Fairy cichlid</name>
    <name type="synonym">Lamprologus brichardi</name>
    <dbReference type="NCBI Taxonomy" id="32507"/>
    <lineage>
        <taxon>Eukaryota</taxon>
        <taxon>Metazoa</taxon>
        <taxon>Chordata</taxon>
        <taxon>Craniata</taxon>
        <taxon>Vertebrata</taxon>
        <taxon>Euteleostomi</taxon>
        <taxon>Actinopterygii</taxon>
        <taxon>Neopterygii</taxon>
        <taxon>Teleostei</taxon>
        <taxon>Neoteleostei</taxon>
        <taxon>Acanthomorphata</taxon>
        <taxon>Ovalentaria</taxon>
        <taxon>Cichlomorphae</taxon>
        <taxon>Cichliformes</taxon>
        <taxon>Cichlidae</taxon>
        <taxon>African cichlids</taxon>
        <taxon>Pseudocrenilabrinae</taxon>
        <taxon>Lamprologini</taxon>
        <taxon>Neolamprologus</taxon>
    </lineage>
</organism>
<dbReference type="Bgee" id="ENSNBRG00000007581">
    <property type="expression patterns" value="Expressed in heart and 3 other cell types or tissues"/>
</dbReference>
<reference evidence="3" key="1">
    <citation type="submission" date="2025-08" db="UniProtKB">
        <authorList>
            <consortium name="Ensembl"/>
        </authorList>
    </citation>
    <scope>IDENTIFICATION</scope>
</reference>
<dbReference type="STRING" id="32507.ENSNBRP00000009715"/>
<protein>
    <recommendedName>
        <fullName evidence="2">SH2 domain-containing protein</fullName>
    </recommendedName>
</protein>
<keyword evidence="1" id="KW-0727">SH2 domain</keyword>
<dbReference type="SUPFAM" id="SSF55550">
    <property type="entry name" value="SH2 domain"/>
    <property type="match status" value="1"/>
</dbReference>
<reference evidence="3" key="2">
    <citation type="submission" date="2025-09" db="UniProtKB">
        <authorList>
            <consortium name="Ensembl"/>
        </authorList>
    </citation>
    <scope>IDENTIFICATION</scope>
</reference>
<proteinExistence type="predicted"/>
<feature type="domain" description="SH2" evidence="2">
    <location>
        <begin position="6"/>
        <end position="36"/>
    </location>
</feature>
<dbReference type="AlphaFoldDB" id="A0A3Q4GJW4"/>
<evidence type="ECO:0000259" key="2">
    <source>
        <dbReference type="PROSITE" id="PS50001"/>
    </source>
</evidence>
<keyword evidence="4" id="KW-1185">Reference proteome</keyword>
<evidence type="ECO:0000313" key="4">
    <source>
        <dbReference type="Proteomes" id="UP000261580"/>
    </source>
</evidence>